<dbReference type="STRING" id="3076.A0A2P6TYY8"/>
<evidence type="ECO:0000313" key="4">
    <source>
        <dbReference type="Proteomes" id="UP000239899"/>
    </source>
</evidence>
<feature type="domain" description="KATNIP" evidence="2">
    <location>
        <begin position="428"/>
        <end position="507"/>
    </location>
</feature>
<dbReference type="EMBL" id="LHPG02000004">
    <property type="protein sequence ID" value="PRW59281.1"/>
    <property type="molecule type" value="Genomic_DNA"/>
</dbReference>
<feature type="domain" description="KATNIP" evidence="2">
    <location>
        <begin position="571"/>
        <end position="655"/>
    </location>
</feature>
<feature type="compositionally biased region" description="Low complexity" evidence="1">
    <location>
        <begin position="396"/>
        <end position="410"/>
    </location>
</feature>
<reference evidence="3 4" key="1">
    <citation type="journal article" date="2018" name="Plant J.">
        <title>Genome sequences of Chlorella sorokiniana UTEX 1602 and Micractinium conductrix SAG 241.80: implications to maltose excretion by a green alga.</title>
        <authorList>
            <person name="Arriola M.B."/>
            <person name="Velmurugan N."/>
            <person name="Zhang Y."/>
            <person name="Plunkett M.H."/>
            <person name="Hondzo H."/>
            <person name="Barney B.M."/>
        </authorList>
    </citation>
    <scope>NUCLEOTIDE SEQUENCE [LARGE SCALE GENOMIC DNA]</scope>
    <source>
        <strain evidence="4">UTEX 1602</strain>
    </source>
</reference>
<feature type="region of interest" description="Disordered" evidence="1">
    <location>
        <begin position="358"/>
        <end position="416"/>
    </location>
</feature>
<evidence type="ECO:0000256" key="1">
    <source>
        <dbReference type="SAM" id="MobiDB-lite"/>
    </source>
</evidence>
<sequence length="962" mass="99996">MRRAWGAPPPPKPATERRAEAAEPQPQPAAPHQPAPPLHPFLRPPRPQHGGRSPGKPTRQSAQLSSGELVLLRQSLLELRLPGRLAAGSGGAANSTADMGDGQEIPDQVVLRELGARLGRLDSAKRRVLLQVLELRISSTWGDTHFVGLTGLELFDSDGQLLTVRDPARQVSASPSSINVLPEYGSDPRTPDKLLDGVNLTCDCAHMWLAPFTPGALHTVTVTLDAAATLGALRIWNYSKSRVGALRGARLVEVALDGAVIFRGEVRQAPGSVAGALQAAELVLFTEEPAALAAIEQHDRQRYLHQVSPPGSAGDAASSGLAPAAAAAAELDLVTAGGPASPRGQLACTATLPVLRQPGKQQLGADGRPLTSAQYMPPAQPRASAAAGPPHDQRRATASSRGSSTGAVRSPGSGSGASLLHCRELAFIFLDTWGDSHFVGLSGLEVLGADRQPLPLLPAQLAAHPPDLNVFPGHKGDIRTVDKLVDGNNCTMDDTSMWLAPMRRQLSASVAAGAQRAQRGAGGSALSVDRSALPEAARPYNVLLVRLAPPAGGSSSSGGSASSSGGGSSGVAVCGLRVWNYNKSRQDTARGVKRMVVLADGVEVSPPGGVLVRRAPGDAVSDFGQFIPLTTAWSAAAAAASKARRRSTLQPGGAPAGQQQQQQHQQQLIIHPESLAWACSLPDPVGALDCIQRAALQAKAAGPGGTLVGQPGECFATTLPCGFSLKFVLLSSWGCPHYIGLSGLEVRDAVRGPLHPRPDQVWAAPASVATLPGMAADVRTPDKLVDSGYSGAPQHSWLAPQDRQEGNCVHLTLDRPVLLSAIRVWNYARTPSRGVQEMEVYLDEQLVWKGVLQRAPADLAPGEEFAQTLCFSEEAVQEAAAAARRRAAAAARPAAGRHGGAGSAAAAAGGSLPGAQLGAEGVEEWCEQQERVVLFNNGYVEPPPADSSVPPSARPATALVAA</sequence>
<keyword evidence="4" id="KW-1185">Reference proteome</keyword>
<feature type="domain" description="KATNIP" evidence="2">
    <location>
        <begin position="135"/>
        <end position="286"/>
    </location>
</feature>
<dbReference type="PANTHER" id="PTHR21534:SF0">
    <property type="entry name" value="KATANIN-INTERACTING PROTEIN"/>
    <property type="match status" value="1"/>
</dbReference>
<evidence type="ECO:0000259" key="2">
    <source>
        <dbReference type="Pfam" id="PF14652"/>
    </source>
</evidence>
<dbReference type="InterPro" id="IPR027859">
    <property type="entry name" value="KATNIP_dom"/>
</dbReference>
<feature type="compositionally biased region" description="Low complexity" evidence="1">
    <location>
        <begin position="648"/>
        <end position="665"/>
    </location>
</feature>
<feature type="region of interest" description="Disordered" evidence="1">
    <location>
        <begin position="939"/>
        <end position="962"/>
    </location>
</feature>
<comment type="caution">
    <text evidence="3">The sequence shown here is derived from an EMBL/GenBank/DDBJ whole genome shotgun (WGS) entry which is preliminary data.</text>
</comment>
<protein>
    <recommendedName>
        <fullName evidence="2">KATNIP domain-containing protein</fullName>
    </recommendedName>
</protein>
<dbReference type="Pfam" id="PF14652">
    <property type="entry name" value="DUF4457"/>
    <property type="match status" value="4"/>
</dbReference>
<feature type="domain" description="KATNIP" evidence="2">
    <location>
        <begin position="717"/>
        <end position="854"/>
    </location>
</feature>
<feature type="region of interest" description="Disordered" evidence="1">
    <location>
        <begin position="1"/>
        <end position="66"/>
    </location>
</feature>
<name>A0A2P6TYY8_CHLSO</name>
<organism evidence="3 4">
    <name type="scientific">Chlorella sorokiniana</name>
    <name type="common">Freshwater green alga</name>
    <dbReference type="NCBI Taxonomy" id="3076"/>
    <lineage>
        <taxon>Eukaryota</taxon>
        <taxon>Viridiplantae</taxon>
        <taxon>Chlorophyta</taxon>
        <taxon>core chlorophytes</taxon>
        <taxon>Trebouxiophyceae</taxon>
        <taxon>Chlorellales</taxon>
        <taxon>Chlorellaceae</taxon>
        <taxon>Chlorella clade</taxon>
        <taxon>Chlorella</taxon>
    </lineage>
</organism>
<feature type="compositionally biased region" description="Pro residues" evidence="1">
    <location>
        <begin position="25"/>
        <end position="47"/>
    </location>
</feature>
<proteinExistence type="predicted"/>
<dbReference type="Proteomes" id="UP000239899">
    <property type="component" value="Unassembled WGS sequence"/>
</dbReference>
<feature type="compositionally biased region" description="Low complexity" evidence="1">
    <location>
        <begin position="946"/>
        <end position="956"/>
    </location>
</feature>
<gene>
    <name evidence="3" type="ORF">C2E21_2538</name>
</gene>
<dbReference type="OrthoDB" id="513544at2759"/>
<evidence type="ECO:0000313" key="3">
    <source>
        <dbReference type="EMBL" id="PRW59281.1"/>
    </source>
</evidence>
<accession>A0A2P6TYY8</accession>
<feature type="region of interest" description="Disordered" evidence="1">
    <location>
        <begin position="644"/>
        <end position="665"/>
    </location>
</feature>
<dbReference type="AlphaFoldDB" id="A0A2P6TYY8"/>
<dbReference type="PANTHER" id="PTHR21534">
    <property type="entry name" value="KATANIN-INTERACTING PROTEIN"/>
    <property type="match status" value="1"/>
</dbReference>
<dbReference type="InterPro" id="IPR026704">
    <property type="entry name" value="KATNIP"/>
</dbReference>